<feature type="transmembrane region" description="Helical" evidence="8">
    <location>
        <begin position="106"/>
        <end position="124"/>
    </location>
</feature>
<keyword evidence="6 7" id="KW-0472">Membrane</keyword>
<feature type="transmembrane region" description="Helical" evidence="8">
    <location>
        <begin position="481"/>
        <end position="500"/>
    </location>
</feature>
<feature type="transmembrane region" description="Helical" evidence="8">
    <location>
        <begin position="376"/>
        <end position="397"/>
    </location>
</feature>
<gene>
    <name evidence="9" type="ORF">VTL71DRAFT_15585</name>
</gene>
<comment type="similarity">
    <text evidence="2 7">Belongs to the purine-cytosine permease (2.A.39) family.</text>
</comment>
<evidence type="ECO:0000256" key="5">
    <source>
        <dbReference type="ARBA" id="ARBA00022989"/>
    </source>
</evidence>
<feature type="transmembrane region" description="Helical" evidence="8">
    <location>
        <begin position="145"/>
        <end position="169"/>
    </location>
</feature>
<evidence type="ECO:0000256" key="4">
    <source>
        <dbReference type="ARBA" id="ARBA00022692"/>
    </source>
</evidence>
<feature type="transmembrane region" description="Helical" evidence="8">
    <location>
        <begin position="283"/>
        <end position="306"/>
    </location>
</feature>
<comment type="caution">
    <text evidence="9">The sequence shown here is derived from an EMBL/GenBank/DDBJ whole genome shotgun (WGS) entry which is preliminary data.</text>
</comment>
<dbReference type="InterPro" id="IPR001248">
    <property type="entry name" value="Pur-cyt_permease"/>
</dbReference>
<sequence>MANIQPTSAEPDSRDMDIEKNTNTNAKTLDATDLDTHSIQKPQSWWTQLMSMGIEERGIQPVPLEERTSDRFVDIFSIWFTMSVTPLAIVTGILGTLIFGLSLRDASLIAIFFGIICSFPVAYLSTLGPKTGLRQLIQARYSFGLYGASFLVVLNLATISGFVIISSVIGGTTLAAVNPGTISVEASIVILSIVALFISFCGMKVLHQYERYAWIPAIVAFTIATGCGGKTLMQQADKPPASTATIISYGGVIAGYLIPWAALASDFGIYIRPDAPSKRIFAYTYFGLLIPTVLLIILGAAIGGAVPSNASWSAGYETYSVGGVLAAMLSSAGGFGQFIAVIIAFSVLGNMAASIYSISLNYQTLHPIFSRVPRPLFAILTVAVTIPVSIKAASSFFAALENFIYLIAYWSAAFTAIVITEHGVFRRGDADSYGHEIWDQRAKLPTGLAALGAAVLSFGLVVPCMSQVWWTGPLAKETGDIGFEVALVLSAVLYVPFRWLEIRWRGRL</sequence>
<feature type="transmembrane region" description="Helical" evidence="8">
    <location>
        <begin position="446"/>
        <end position="469"/>
    </location>
</feature>
<dbReference type="InterPro" id="IPR026030">
    <property type="entry name" value="Pur-cyt_permease_Fcy2/21/22"/>
</dbReference>
<feature type="transmembrane region" description="Helical" evidence="8">
    <location>
        <begin position="76"/>
        <end position="100"/>
    </location>
</feature>
<dbReference type="PANTHER" id="PTHR31806">
    <property type="entry name" value="PURINE-CYTOSINE PERMEASE FCY2-RELATED"/>
    <property type="match status" value="1"/>
</dbReference>
<dbReference type="Gene3D" id="1.10.4160.10">
    <property type="entry name" value="Hydantoin permease"/>
    <property type="match status" value="1"/>
</dbReference>
<protein>
    <recommendedName>
        <fullName evidence="11">Purine-cytosine permease</fullName>
    </recommendedName>
</protein>
<dbReference type="PANTHER" id="PTHR31806:SF5">
    <property type="entry name" value="PURINE-CYTOSINE PERMEASE FCY21"/>
    <property type="match status" value="1"/>
</dbReference>
<evidence type="ECO:0000313" key="9">
    <source>
        <dbReference type="EMBL" id="KAL2069247.1"/>
    </source>
</evidence>
<dbReference type="Pfam" id="PF02133">
    <property type="entry name" value="Transp_cyt_pur"/>
    <property type="match status" value="1"/>
</dbReference>
<evidence type="ECO:0008006" key="11">
    <source>
        <dbReference type="Google" id="ProtNLM"/>
    </source>
</evidence>
<keyword evidence="10" id="KW-1185">Reference proteome</keyword>
<evidence type="ECO:0000256" key="6">
    <source>
        <dbReference type="ARBA" id="ARBA00023136"/>
    </source>
</evidence>
<name>A0ABR4CH08_9HELO</name>
<dbReference type="Proteomes" id="UP001595075">
    <property type="component" value="Unassembled WGS sequence"/>
</dbReference>
<keyword evidence="3 7" id="KW-0813">Transport</keyword>
<feature type="transmembrane region" description="Helical" evidence="8">
    <location>
        <begin position="212"/>
        <end position="233"/>
    </location>
</feature>
<feature type="transmembrane region" description="Helical" evidence="8">
    <location>
        <begin position="403"/>
        <end position="425"/>
    </location>
</feature>
<evidence type="ECO:0000256" key="1">
    <source>
        <dbReference type="ARBA" id="ARBA00004141"/>
    </source>
</evidence>
<keyword evidence="4 8" id="KW-0812">Transmembrane</keyword>
<organism evidence="9 10">
    <name type="scientific">Oculimacula yallundae</name>
    <dbReference type="NCBI Taxonomy" id="86028"/>
    <lineage>
        <taxon>Eukaryota</taxon>
        <taxon>Fungi</taxon>
        <taxon>Dikarya</taxon>
        <taxon>Ascomycota</taxon>
        <taxon>Pezizomycotina</taxon>
        <taxon>Leotiomycetes</taxon>
        <taxon>Helotiales</taxon>
        <taxon>Ploettnerulaceae</taxon>
        <taxon>Oculimacula</taxon>
    </lineage>
</organism>
<evidence type="ECO:0000256" key="2">
    <source>
        <dbReference type="ARBA" id="ARBA00008974"/>
    </source>
</evidence>
<keyword evidence="5 8" id="KW-1133">Transmembrane helix</keyword>
<comment type="subcellular location">
    <subcellularLocation>
        <location evidence="1">Membrane</location>
        <topology evidence="1">Multi-pass membrane protein</topology>
    </subcellularLocation>
</comment>
<feature type="transmembrane region" description="Helical" evidence="8">
    <location>
        <begin position="335"/>
        <end position="356"/>
    </location>
</feature>
<evidence type="ECO:0000256" key="7">
    <source>
        <dbReference type="PIRNR" id="PIRNR002744"/>
    </source>
</evidence>
<feature type="transmembrane region" description="Helical" evidence="8">
    <location>
        <begin position="253"/>
        <end position="271"/>
    </location>
</feature>
<evidence type="ECO:0000313" key="10">
    <source>
        <dbReference type="Proteomes" id="UP001595075"/>
    </source>
</evidence>
<reference evidence="9 10" key="1">
    <citation type="journal article" date="2024" name="Commun. Biol.">
        <title>Comparative genomic analysis of thermophilic fungi reveals convergent evolutionary adaptations and gene losses.</title>
        <authorList>
            <person name="Steindorff A.S."/>
            <person name="Aguilar-Pontes M.V."/>
            <person name="Robinson A.J."/>
            <person name="Andreopoulos B."/>
            <person name="LaButti K."/>
            <person name="Kuo A."/>
            <person name="Mondo S."/>
            <person name="Riley R."/>
            <person name="Otillar R."/>
            <person name="Haridas S."/>
            <person name="Lipzen A."/>
            <person name="Grimwood J."/>
            <person name="Schmutz J."/>
            <person name="Clum A."/>
            <person name="Reid I.D."/>
            <person name="Moisan M.C."/>
            <person name="Butler G."/>
            <person name="Nguyen T.T.M."/>
            <person name="Dewar K."/>
            <person name="Conant G."/>
            <person name="Drula E."/>
            <person name="Henrissat B."/>
            <person name="Hansel C."/>
            <person name="Singer S."/>
            <person name="Hutchinson M.I."/>
            <person name="de Vries R.P."/>
            <person name="Natvig D.O."/>
            <person name="Powell A.J."/>
            <person name="Tsang A."/>
            <person name="Grigoriev I.V."/>
        </authorList>
    </citation>
    <scope>NUCLEOTIDE SEQUENCE [LARGE SCALE GENOMIC DNA]</scope>
    <source>
        <strain evidence="9 10">CBS 494.80</strain>
    </source>
</reference>
<evidence type="ECO:0000256" key="3">
    <source>
        <dbReference type="ARBA" id="ARBA00022448"/>
    </source>
</evidence>
<evidence type="ECO:0000256" key="8">
    <source>
        <dbReference type="SAM" id="Phobius"/>
    </source>
</evidence>
<proteinExistence type="inferred from homology"/>
<feature type="transmembrane region" description="Helical" evidence="8">
    <location>
        <begin position="181"/>
        <end position="200"/>
    </location>
</feature>
<accession>A0ABR4CH08</accession>
<dbReference type="PIRSF" id="PIRSF002744">
    <property type="entry name" value="Pur-cyt_permease"/>
    <property type="match status" value="1"/>
</dbReference>
<dbReference type="EMBL" id="JAZHXI010000008">
    <property type="protein sequence ID" value="KAL2069247.1"/>
    <property type="molecule type" value="Genomic_DNA"/>
</dbReference>